<dbReference type="AlphaFoldDB" id="A0AAD3XW78"/>
<sequence>MAVFVLNHPSLLFVIHDFHNGRPPIDTLTAGKPASDDNLGLRRQKNVPHEVNPGVFSAVLAGYFAWRSFRSSSDVDIRKTPEDSATEKAASKDDKGRRNITTMIRDVFWLLVDMASGSYLWRTFKEMKKGGKVKSC</sequence>
<feature type="region of interest" description="Disordered" evidence="1">
    <location>
        <begin position="72"/>
        <end position="96"/>
    </location>
</feature>
<evidence type="ECO:0000313" key="3">
    <source>
        <dbReference type="Proteomes" id="UP001279734"/>
    </source>
</evidence>
<comment type="caution">
    <text evidence="2">The sequence shown here is derived from an EMBL/GenBank/DDBJ whole genome shotgun (WGS) entry which is preliminary data.</text>
</comment>
<proteinExistence type="predicted"/>
<feature type="compositionally biased region" description="Basic and acidic residues" evidence="1">
    <location>
        <begin position="73"/>
        <end position="96"/>
    </location>
</feature>
<keyword evidence="3" id="KW-1185">Reference proteome</keyword>
<dbReference type="EMBL" id="BSYO01000019">
    <property type="protein sequence ID" value="GMH18749.1"/>
    <property type="molecule type" value="Genomic_DNA"/>
</dbReference>
<dbReference type="PANTHER" id="PTHR34132">
    <property type="entry name" value="EMB|CAB87627.1-RELATED"/>
    <property type="match status" value="1"/>
</dbReference>
<gene>
    <name evidence="2" type="ORF">Nepgr_020590</name>
</gene>
<accession>A0AAD3XW78</accession>
<dbReference type="Proteomes" id="UP001279734">
    <property type="component" value="Unassembled WGS sequence"/>
</dbReference>
<name>A0AAD3XW78_NEPGR</name>
<organism evidence="2 3">
    <name type="scientific">Nepenthes gracilis</name>
    <name type="common">Slender pitcher plant</name>
    <dbReference type="NCBI Taxonomy" id="150966"/>
    <lineage>
        <taxon>Eukaryota</taxon>
        <taxon>Viridiplantae</taxon>
        <taxon>Streptophyta</taxon>
        <taxon>Embryophyta</taxon>
        <taxon>Tracheophyta</taxon>
        <taxon>Spermatophyta</taxon>
        <taxon>Magnoliopsida</taxon>
        <taxon>eudicotyledons</taxon>
        <taxon>Gunneridae</taxon>
        <taxon>Pentapetalae</taxon>
        <taxon>Caryophyllales</taxon>
        <taxon>Nepenthaceae</taxon>
        <taxon>Nepenthes</taxon>
    </lineage>
</organism>
<evidence type="ECO:0000256" key="1">
    <source>
        <dbReference type="SAM" id="MobiDB-lite"/>
    </source>
</evidence>
<reference evidence="2" key="1">
    <citation type="submission" date="2023-05" db="EMBL/GenBank/DDBJ databases">
        <title>Nepenthes gracilis genome sequencing.</title>
        <authorList>
            <person name="Fukushima K."/>
        </authorList>
    </citation>
    <scope>NUCLEOTIDE SEQUENCE</scope>
    <source>
        <strain evidence="2">SING2019-196</strain>
    </source>
</reference>
<dbReference type="PANTHER" id="PTHR34132:SF2">
    <property type="entry name" value="EMB|CAB87627.1-RELATED"/>
    <property type="match status" value="1"/>
</dbReference>
<protein>
    <submittedName>
        <fullName evidence="2">Uncharacterized protein</fullName>
    </submittedName>
</protein>
<evidence type="ECO:0000313" key="2">
    <source>
        <dbReference type="EMBL" id="GMH18749.1"/>
    </source>
</evidence>